<keyword evidence="3" id="KW-1185">Reference proteome</keyword>
<name>A0A1U9YZE1_9HYPH</name>
<keyword evidence="1" id="KW-0812">Transmembrane</keyword>
<evidence type="ECO:0000256" key="1">
    <source>
        <dbReference type="SAM" id="Phobius"/>
    </source>
</evidence>
<evidence type="ECO:0000313" key="2">
    <source>
        <dbReference type="EMBL" id="AQZ50811.1"/>
    </source>
</evidence>
<accession>A0A1U9YZE1</accession>
<proteinExistence type="predicted"/>
<organism evidence="2 3">
    <name type="scientific">Martelella mediterranea DSM 17316</name>
    <dbReference type="NCBI Taxonomy" id="1122214"/>
    <lineage>
        <taxon>Bacteria</taxon>
        <taxon>Pseudomonadati</taxon>
        <taxon>Pseudomonadota</taxon>
        <taxon>Alphaproteobacteria</taxon>
        <taxon>Hyphomicrobiales</taxon>
        <taxon>Aurantimonadaceae</taxon>
        <taxon>Martelella</taxon>
    </lineage>
</organism>
<dbReference type="OrthoDB" id="7914956at2"/>
<dbReference type="RefSeq" id="WP_018065066.1">
    <property type="nucleotide sequence ID" value="NZ_AQWH01000010.1"/>
</dbReference>
<keyword evidence="1" id="KW-0472">Membrane</keyword>
<dbReference type="SUPFAM" id="SSF51230">
    <property type="entry name" value="Single hybrid motif"/>
    <property type="match status" value="1"/>
</dbReference>
<dbReference type="EMBL" id="CP020330">
    <property type="protein sequence ID" value="AQZ50811.1"/>
    <property type="molecule type" value="Genomic_DNA"/>
</dbReference>
<sequence length="194" mass="21415" precursor="true">MSRVIMQSPAGDEFYPVRVERSYFKRGDAIVEGDPLYDLATANGRQLQIRATHGGRAVSPPFEAGDFLNAPESLLEIETGFHQRARPDPQPVKAPAVPAWDDDVDDEVWDASAVHQRPKRDPRKVLLWLGGGVIAALLVCVAGWFALSYMPLATDSAETGGYYGARAGLQPLGGKRRFFVSDEQQERFELWLGS</sequence>
<evidence type="ECO:0000313" key="3">
    <source>
        <dbReference type="Proteomes" id="UP000191135"/>
    </source>
</evidence>
<reference evidence="2 3" key="1">
    <citation type="submission" date="2017-03" db="EMBL/GenBank/DDBJ databases">
        <title>Foreign affairs: Plasmid Transfer between Roseobacters and Rhizobia.</title>
        <authorList>
            <person name="Bartling P."/>
            <person name="Bunk B."/>
            <person name="Overmann J."/>
            <person name="Brinkmann H."/>
            <person name="Petersen J."/>
        </authorList>
    </citation>
    <scope>NUCLEOTIDE SEQUENCE [LARGE SCALE GENOMIC DNA]</scope>
    <source>
        <strain evidence="2 3">MACL11</strain>
    </source>
</reference>
<protein>
    <submittedName>
        <fullName evidence="2">Uncharacterized protein</fullName>
    </submittedName>
</protein>
<dbReference type="KEGG" id="mmed:Mame_01451"/>
<keyword evidence="1" id="KW-1133">Transmembrane helix</keyword>
<dbReference type="Proteomes" id="UP000191135">
    <property type="component" value="Chromosome"/>
</dbReference>
<dbReference type="InterPro" id="IPR011053">
    <property type="entry name" value="Single_hybrid_motif"/>
</dbReference>
<dbReference type="AlphaFoldDB" id="A0A1U9YZE1"/>
<dbReference type="STRING" id="1122214.Mame_01451"/>
<gene>
    <name evidence="2" type="ORF">Mame_01451</name>
</gene>
<feature type="transmembrane region" description="Helical" evidence="1">
    <location>
        <begin position="125"/>
        <end position="147"/>
    </location>
</feature>